<dbReference type="GeneID" id="19979603"/>
<gene>
    <name evidence="1" type="ORF">G647_01110</name>
</gene>
<dbReference type="HOGENOM" id="CLU_077996_0_0_1"/>
<dbReference type="RefSeq" id="XP_008722733.1">
    <property type="nucleotide sequence ID" value="XM_008724511.1"/>
</dbReference>
<evidence type="ECO:0000313" key="2">
    <source>
        <dbReference type="Proteomes" id="UP000030678"/>
    </source>
</evidence>
<dbReference type="AlphaFoldDB" id="V9DP28"/>
<dbReference type="VEuPathDB" id="FungiDB:G647_01110"/>
<accession>V9DP28</accession>
<organism evidence="1 2">
    <name type="scientific">Cladophialophora carrionii CBS 160.54</name>
    <dbReference type="NCBI Taxonomy" id="1279043"/>
    <lineage>
        <taxon>Eukaryota</taxon>
        <taxon>Fungi</taxon>
        <taxon>Dikarya</taxon>
        <taxon>Ascomycota</taxon>
        <taxon>Pezizomycotina</taxon>
        <taxon>Eurotiomycetes</taxon>
        <taxon>Chaetothyriomycetidae</taxon>
        <taxon>Chaetothyriales</taxon>
        <taxon>Herpotrichiellaceae</taxon>
        <taxon>Cladophialophora</taxon>
    </lineage>
</organism>
<reference evidence="1 2" key="1">
    <citation type="submission" date="2013-03" db="EMBL/GenBank/DDBJ databases">
        <title>The Genome Sequence of Cladophialophora carrionii CBS 160.54.</title>
        <authorList>
            <consortium name="The Broad Institute Genomics Platform"/>
            <person name="Cuomo C."/>
            <person name="de Hoog S."/>
            <person name="Gorbushina A."/>
            <person name="Walker B."/>
            <person name="Young S.K."/>
            <person name="Zeng Q."/>
            <person name="Gargeya S."/>
            <person name="Fitzgerald M."/>
            <person name="Haas B."/>
            <person name="Abouelleil A."/>
            <person name="Allen A.W."/>
            <person name="Alvarado L."/>
            <person name="Arachchi H.M."/>
            <person name="Berlin A.M."/>
            <person name="Chapman S.B."/>
            <person name="Gainer-Dewar J."/>
            <person name="Goldberg J."/>
            <person name="Griggs A."/>
            <person name="Gujja S."/>
            <person name="Hansen M."/>
            <person name="Howarth C."/>
            <person name="Imamovic A."/>
            <person name="Ireland A."/>
            <person name="Larimer J."/>
            <person name="McCowan C."/>
            <person name="Murphy C."/>
            <person name="Pearson M."/>
            <person name="Poon T.W."/>
            <person name="Priest M."/>
            <person name="Roberts A."/>
            <person name="Saif S."/>
            <person name="Shea T."/>
            <person name="Sisk P."/>
            <person name="Sykes S."/>
            <person name="Wortman J."/>
            <person name="Nusbaum C."/>
            <person name="Birren B."/>
        </authorList>
    </citation>
    <scope>NUCLEOTIDE SEQUENCE [LARGE SCALE GENOMIC DNA]</scope>
    <source>
        <strain evidence="1 2">CBS 160.54</strain>
    </source>
</reference>
<name>V9DP28_9EURO</name>
<dbReference type="Proteomes" id="UP000030678">
    <property type="component" value="Unassembled WGS sequence"/>
</dbReference>
<protein>
    <submittedName>
        <fullName evidence="1">Uncharacterized protein</fullName>
    </submittedName>
</protein>
<evidence type="ECO:0000313" key="1">
    <source>
        <dbReference type="EMBL" id="ETI28659.1"/>
    </source>
</evidence>
<sequence length="217" mass="23229">MGNWVIQFAIWDERDGSFHHGLNVQAGAADVEFREVVVVAVFVPEQVVAVSHEVMVVRSGKTVPLDVTLDTVSLHVMYSPAEQELDELDELEVVEVPEVLNDCDGSGEPDCSTPGSGPEFCELPVVHGAAVQCVTGNVNEADINGGIGGKCGGDGGKGNPNLPKHGMWQFVNRLRIHFTASPATDIGFPQLSLHNGPRHFQSNDGKTIQPPAIVFVL</sequence>
<dbReference type="EMBL" id="KB822697">
    <property type="protein sequence ID" value="ETI28659.1"/>
    <property type="molecule type" value="Genomic_DNA"/>
</dbReference>
<proteinExistence type="predicted"/>